<keyword evidence="5 9" id="KW-0812">Transmembrane</keyword>
<feature type="transmembrane region" description="Helical" evidence="9">
    <location>
        <begin position="83"/>
        <end position="102"/>
    </location>
</feature>
<dbReference type="CDD" id="cd06261">
    <property type="entry name" value="TM_PBP2"/>
    <property type="match status" value="1"/>
</dbReference>
<dbReference type="EMBL" id="JAYWLC010000022">
    <property type="protein sequence ID" value="MER5173614.1"/>
    <property type="molecule type" value="Genomic_DNA"/>
</dbReference>
<feature type="transmembrane region" description="Helical" evidence="9">
    <location>
        <begin position="55"/>
        <end position="77"/>
    </location>
</feature>
<dbReference type="RefSeq" id="WP_350938989.1">
    <property type="nucleotide sequence ID" value="NZ_JAYWLC010000022.1"/>
</dbReference>
<evidence type="ECO:0000256" key="4">
    <source>
        <dbReference type="ARBA" id="ARBA00022475"/>
    </source>
</evidence>
<keyword evidence="6" id="KW-0029">Amino-acid transport</keyword>
<keyword evidence="4" id="KW-1003">Cell membrane</keyword>
<dbReference type="Pfam" id="PF00528">
    <property type="entry name" value="BPD_transp_1"/>
    <property type="match status" value="1"/>
</dbReference>
<dbReference type="InterPro" id="IPR035906">
    <property type="entry name" value="MetI-like_sf"/>
</dbReference>
<evidence type="ECO:0000256" key="7">
    <source>
        <dbReference type="ARBA" id="ARBA00022989"/>
    </source>
</evidence>
<dbReference type="InterPro" id="IPR043429">
    <property type="entry name" value="ArtM/GltK/GlnP/TcyL/YhdX-like"/>
</dbReference>
<gene>
    <name evidence="11" type="ORF">VSX56_17755</name>
</gene>
<feature type="domain" description="ABC transmembrane type-1" evidence="10">
    <location>
        <begin position="19"/>
        <end position="207"/>
    </location>
</feature>
<protein>
    <submittedName>
        <fullName evidence="11">Amino acid ABC transporter permease</fullName>
    </submittedName>
</protein>
<dbReference type="Gene3D" id="1.10.3720.10">
    <property type="entry name" value="MetI-like"/>
    <property type="match status" value="1"/>
</dbReference>
<dbReference type="PANTHER" id="PTHR30614">
    <property type="entry name" value="MEMBRANE COMPONENT OF AMINO ACID ABC TRANSPORTER"/>
    <property type="match status" value="1"/>
</dbReference>
<comment type="caution">
    <text evidence="11">The sequence shown here is derived from an EMBL/GenBank/DDBJ whole genome shotgun (WGS) entry which is preliminary data.</text>
</comment>
<evidence type="ECO:0000313" key="12">
    <source>
        <dbReference type="Proteomes" id="UP001438953"/>
    </source>
</evidence>
<name>A0ABV1SL31_9RHOB</name>
<evidence type="ECO:0000256" key="5">
    <source>
        <dbReference type="ARBA" id="ARBA00022692"/>
    </source>
</evidence>
<dbReference type="PROSITE" id="PS50928">
    <property type="entry name" value="ABC_TM1"/>
    <property type="match status" value="1"/>
</dbReference>
<reference evidence="11 12" key="1">
    <citation type="submission" date="2024-06" db="EMBL/GenBank/DDBJ databases">
        <title>Thioclava kandeliae sp. nov. from a rhizosphere soil sample of Kandelia candel in a mangrove.</title>
        <authorList>
            <person name="Mu T."/>
        </authorList>
    </citation>
    <scope>NUCLEOTIDE SEQUENCE [LARGE SCALE GENOMIC DNA]</scope>
    <source>
        <strain evidence="11 12">CPCC 100088</strain>
    </source>
</reference>
<evidence type="ECO:0000256" key="9">
    <source>
        <dbReference type="RuleBase" id="RU363032"/>
    </source>
</evidence>
<evidence type="ECO:0000256" key="3">
    <source>
        <dbReference type="ARBA" id="ARBA00022448"/>
    </source>
</evidence>
<dbReference type="SUPFAM" id="SSF161098">
    <property type="entry name" value="MetI-like"/>
    <property type="match status" value="1"/>
</dbReference>
<keyword evidence="3 9" id="KW-0813">Transport</keyword>
<evidence type="ECO:0000313" key="11">
    <source>
        <dbReference type="EMBL" id="MER5173614.1"/>
    </source>
</evidence>
<dbReference type="InterPro" id="IPR010065">
    <property type="entry name" value="AA_ABC_transptr_permease_3TM"/>
</dbReference>
<evidence type="ECO:0000256" key="1">
    <source>
        <dbReference type="ARBA" id="ARBA00004429"/>
    </source>
</evidence>
<feature type="transmembrane region" description="Helical" evidence="9">
    <location>
        <begin position="20"/>
        <end position="43"/>
    </location>
</feature>
<keyword evidence="12" id="KW-1185">Reference proteome</keyword>
<dbReference type="PANTHER" id="PTHR30614:SF0">
    <property type="entry name" value="L-CYSTINE TRANSPORT SYSTEM PERMEASE PROTEIN TCYL"/>
    <property type="match status" value="1"/>
</dbReference>
<evidence type="ECO:0000259" key="10">
    <source>
        <dbReference type="PROSITE" id="PS50928"/>
    </source>
</evidence>
<accession>A0ABV1SL31</accession>
<keyword evidence="8 9" id="KW-0472">Membrane</keyword>
<dbReference type="Proteomes" id="UP001438953">
    <property type="component" value="Unassembled WGS sequence"/>
</dbReference>
<evidence type="ECO:0000256" key="2">
    <source>
        <dbReference type="ARBA" id="ARBA00010072"/>
    </source>
</evidence>
<comment type="similarity">
    <text evidence="2">Belongs to the binding-protein-dependent transport system permease family. HisMQ subfamily.</text>
</comment>
<evidence type="ECO:0000256" key="6">
    <source>
        <dbReference type="ARBA" id="ARBA00022970"/>
    </source>
</evidence>
<evidence type="ECO:0000256" key="8">
    <source>
        <dbReference type="ARBA" id="ARBA00023136"/>
    </source>
</evidence>
<dbReference type="NCBIfam" id="TIGR01726">
    <property type="entry name" value="HEQRo_perm_3TM"/>
    <property type="match status" value="1"/>
</dbReference>
<comment type="subcellular location">
    <subcellularLocation>
        <location evidence="1">Cell inner membrane</location>
        <topology evidence="1">Multi-pass membrane protein</topology>
    </subcellularLocation>
    <subcellularLocation>
        <location evidence="9">Cell membrane</location>
        <topology evidence="9">Multi-pass membrane protein</topology>
    </subcellularLocation>
</comment>
<keyword evidence="7 9" id="KW-1133">Transmembrane helix</keyword>
<proteinExistence type="inferred from homology"/>
<feature type="transmembrane region" description="Helical" evidence="9">
    <location>
        <begin position="185"/>
        <end position="210"/>
    </location>
</feature>
<dbReference type="InterPro" id="IPR000515">
    <property type="entry name" value="MetI-like"/>
</dbReference>
<sequence length="239" mass="26325">MQLDYSIVLSYIPALAQATLMTILIAVLSQAIATVFGFLLALARMSKYVWLQRAVIAYVWIFRGTPVLLHLFFIYYAAPTFGITLEAFPAAIIAFSVSSAAYNSEIIRAGLQAVHPGQVEAAQAVGMRYPTMVLKIVLPQAVRVILPVYMSNFITHTKNSSLASVITVQELMLTSQMIYSSTYHAIEILSVAGVIYLTLTSGLTGLQLWLERVLQVEKRPMSARKRARLGITTPEAPRA</sequence>
<organism evidence="11 12">
    <name type="scientific">Thioclava kandeliae</name>
    <dbReference type="NCBI Taxonomy" id="3070818"/>
    <lineage>
        <taxon>Bacteria</taxon>
        <taxon>Pseudomonadati</taxon>
        <taxon>Pseudomonadota</taxon>
        <taxon>Alphaproteobacteria</taxon>
        <taxon>Rhodobacterales</taxon>
        <taxon>Paracoccaceae</taxon>
        <taxon>Thioclava</taxon>
    </lineage>
</organism>